<dbReference type="GO" id="GO:0016616">
    <property type="term" value="F:oxidoreductase activity, acting on the CH-OH group of donors, NAD or NADP as acceptor"/>
    <property type="evidence" value="ECO:0007669"/>
    <property type="project" value="InterPro"/>
</dbReference>
<dbReference type="AlphaFoldDB" id="A0A2C5WWS9"/>
<evidence type="ECO:0000259" key="6">
    <source>
        <dbReference type="Pfam" id="PF02826"/>
    </source>
</evidence>
<dbReference type="InterPro" id="IPR036291">
    <property type="entry name" value="NAD(P)-bd_dom_sf"/>
</dbReference>
<gene>
    <name evidence="7" type="primary">hprA</name>
    <name evidence="7" type="ORF">CFIMG_007525RA00001</name>
</gene>
<dbReference type="Gene3D" id="3.40.50.720">
    <property type="entry name" value="NAD(P)-binding Rossmann-like Domain"/>
    <property type="match status" value="2"/>
</dbReference>
<evidence type="ECO:0000256" key="4">
    <source>
        <dbReference type="RuleBase" id="RU003719"/>
    </source>
</evidence>
<dbReference type="PANTHER" id="PTHR43761">
    <property type="entry name" value="D-ISOMER SPECIFIC 2-HYDROXYACID DEHYDROGENASE FAMILY PROTEIN (AFU_ORTHOLOGUE AFUA_1G13630)"/>
    <property type="match status" value="1"/>
</dbReference>
<name>A0A2C5WWS9_9PEZI</name>
<evidence type="ECO:0000256" key="2">
    <source>
        <dbReference type="ARBA" id="ARBA00023002"/>
    </source>
</evidence>
<dbReference type="Proteomes" id="UP000222788">
    <property type="component" value="Unassembled WGS sequence"/>
</dbReference>
<dbReference type="GO" id="GO:0051287">
    <property type="term" value="F:NAD binding"/>
    <property type="evidence" value="ECO:0007669"/>
    <property type="project" value="InterPro"/>
</dbReference>
<reference evidence="7 8" key="1">
    <citation type="journal article" date="2013" name="Fungal Biol.">
        <title>Analysis of microsatellite markers in the genome of the plant pathogen Ceratocystis fimbriata.</title>
        <authorList>
            <person name="Simpson M.C."/>
            <person name="Wilken P.M."/>
            <person name="Coetzee M.P."/>
            <person name="Wingfield M.J."/>
            <person name="Wingfield B.D."/>
        </authorList>
    </citation>
    <scope>NUCLEOTIDE SEQUENCE [LARGE SCALE GENOMIC DNA]</scope>
    <source>
        <strain evidence="7 8">CBS 114723</strain>
    </source>
</reference>
<reference evidence="7 8" key="2">
    <citation type="journal article" date="2013" name="IMA Fungus">
        <title>IMA Genome-F 1: Ceratocystis fimbriata: Draft nuclear genome sequence for the plant pathogen, Ceratocystis fimbriata.</title>
        <authorList>
            <person name="Wilken P.M."/>
            <person name="Steenkamp E.T."/>
            <person name="Wingfield M.J."/>
            <person name="de Beer Z.W."/>
            <person name="Wingfield B.D."/>
        </authorList>
    </citation>
    <scope>NUCLEOTIDE SEQUENCE [LARGE SCALE GENOMIC DNA]</scope>
    <source>
        <strain evidence="7 8">CBS 114723</strain>
    </source>
</reference>
<feature type="domain" description="D-isomer specific 2-hydroxyacid dehydrogenase catalytic" evidence="5">
    <location>
        <begin position="30"/>
        <end position="327"/>
    </location>
</feature>
<dbReference type="Pfam" id="PF00389">
    <property type="entry name" value="2-Hacid_dh"/>
    <property type="match status" value="1"/>
</dbReference>
<dbReference type="SUPFAM" id="SSF52283">
    <property type="entry name" value="Formate/glycerate dehydrogenase catalytic domain-like"/>
    <property type="match status" value="1"/>
</dbReference>
<proteinExistence type="inferred from homology"/>
<dbReference type="InterPro" id="IPR050418">
    <property type="entry name" value="D-iso_2-hydroxyacid_DH_PdxB"/>
</dbReference>
<comment type="caution">
    <text evidence="7">The sequence shown here is derived from an EMBL/GenBank/DDBJ whole genome shotgun (WGS) entry which is preliminary data.</text>
</comment>
<evidence type="ECO:0000313" key="8">
    <source>
        <dbReference type="Proteomes" id="UP000222788"/>
    </source>
</evidence>
<evidence type="ECO:0000259" key="5">
    <source>
        <dbReference type="Pfam" id="PF00389"/>
    </source>
</evidence>
<protein>
    <submittedName>
        <fullName evidence="7">Glycerate dehydrogenase</fullName>
    </submittedName>
</protein>
<dbReference type="PANTHER" id="PTHR43761:SF1">
    <property type="entry name" value="D-ISOMER SPECIFIC 2-HYDROXYACID DEHYDROGENASE CATALYTIC DOMAIN-CONTAINING PROTEIN-RELATED"/>
    <property type="match status" value="1"/>
</dbReference>
<evidence type="ECO:0000256" key="1">
    <source>
        <dbReference type="ARBA" id="ARBA00005854"/>
    </source>
</evidence>
<keyword evidence="8" id="KW-1185">Reference proteome</keyword>
<accession>A0A2C5WWS9</accession>
<sequence>MSTSPPQKKHHIVVLELVNSPSLSFDFPHTIEYYEVSTNDQIGDRIKDATIVIASTTPITAAHLAQAPKLECIAITATGIEFVDRALFAKAGITVTNCPQSNVDAVGEHFLALYFACRRKVVRVHGEVTGENRTWVKKGLLMSLWEQGPPLSCAQETLGIIGYGALGKKIETLARGVGFNKILIADRKDASTARSGRTLFRDVIASATTIVVCCPKSPDTIGLVSSHEFSEMRPEALVLNLARGGIVCEKALANALTSGRIFGAGVDVLEKEPAGRGTSPLIPDPEKGEEPIPNLTISGHVAWYSAQTLVNLRRMLEVGVQAHVKGDMLENPESKATAVVYRGEIFR</sequence>
<feature type="domain" description="D-isomer specific 2-hydroxyacid dehydrogenase NAD-binding" evidence="6">
    <location>
        <begin position="112"/>
        <end position="281"/>
    </location>
</feature>
<dbReference type="EMBL" id="APWK03000149">
    <property type="protein sequence ID" value="PHH50101.1"/>
    <property type="molecule type" value="Genomic_DNA"/>
</dbReference>
<evidence type="ECO:0000256" key="3">
    <source>
        <dbReference type="ARBA" id="ARBA00023027"/>
    </source>
</evidence>
<keyword evidence="2 4" id="KW-0560">Oxidoreductase</keyword>
<dbReference type="Pfam" id="PF02826">
    <property type="entry name" value="2-Hacid_dh_C"/>
    <property type="match status" value="1"/>
</dbReference>
<dbReference type="SUPFAM" id="SSF51735">
    <property type="entry name" value="NAD(P)-binding Rossmann-fold domains"/>
    <property type="match status" value="1"/>
</dbReference>
<dbReference type="InterPro" id="IPR006140">
    <property type="entry name" value="D-isomer_DH_NAD-bd"/>
</dbReference>
<dbReference type="InterPro" id="IPR006139">
    <property type="entry name" value="D-isomer_2_OHA_DH_cat_dom"/>
</dbReference>
<comment type="similarity">
    <text evidence="1 4">Belongs to the D-isomer specific 2-hydroxyacid dehydrogenase family.</text>
</comment>
<organism evidence="7 8">
    <name type="scientific">Ceratocystis fimbriata CBS 114723</name>
    <dbReference type="NCBI Taxonomy" id="1035309"/>
    <lineage>
        <taxon>Eukaryota</taxon>
        <taxon>Fungi</taxon>
        <taxon>Dikarya</taxon>
        <taxon>Ascomycota</taxon>
        <taxon>Pezizomycotina</taxon>
        <taxon>Sordariomycetes</taxon>
        <taxon>Hypocreomycetidae</taxon>
        <taxon>Microascales</taxon>
        <taxon>Ceratocystidaceae</taxon>
        <taxon>Ceratocystis</taxon>
    </lineage>
</organism>
<dbReference type="OrthoDB" id="298012at2759"/>
<dbReference type="STRING" id="1035309.A0A2C5WWS9"/>
<evidence type="ECO:0000313" key="7">
    <source>
        <dbReference type="EMBL" id="PHH50101.1"/>
    </source>
</evidence>
<keyword evidence="3" id="KW-0520">NAD</keyword>